<dbReference type="SUPFAM" id="SSF55298">
    <property type="entry name" value="YjgF-like"/>
    <property type="match status" value="1"/>
</dbReference>
<evidence type="ECO:0000256" key="1">
    <source>
        <dbReference type="ARBA" id="ARBA00010552"/>
    </source>
</evidence>
<reference evidence="2" key="2">
    <citation type="journal article" date="2023" name="IMA Fungus">
        <title>Comparative genomic study of the Penicillium genus elucidates a diverse pangenome and 15 lateral gene transfer events.</title>
        <authorList>
            <person name="Petersen C."/>
            <person name="Sorensen T."/>
            <person name="Nielsen M.R."/>
            <person name="Sondergaard T.E."/>
            <person name="Sorensen J.L."/>
            <person name="Fitzpatrick D.A."/>
            <person name="Frisvad J.C."/>
            <person name="Nielsen K.L."/>
        </authorList>
    </citation>
    <scope>NUCLEOTIDE SEQUENCE</scope>
    <source>
        <strain evidence="2">IBT 22155</strain>
    </source>
</reference>
<accession>A0A9W9GIN2</accession>
<dbReference type="GO" id="GO:0019239">
    <property type="term" value="F:deaminase activity"/>
    <property type="evidence" value="ECO:0007669"/>
    <property type="project" value="TreeGrafter"/>
</dbReference>
<dbReference type="Pfam" id="PF01042">
    <property type="entry name" value="Ribonuc_L-PSP"/>
    <property type="match status" value="1"/>
</dbReference>
<dbReference type="OrthoDB" id="309640at2759"/>
<evidence type="ECO:0000313" key="3">
    <source>
        <dbReference type="Proteomes" id="UP001149079"/>
    </source>
</evidence>
<dbReference type="AlphaFoldDB" id="A0A9W9GIN2"/>
<dbReference type="PANTHER" id="PTHR11803:SF58">
    <property type="entry name" value="PROTEIN HMF1-RELATED"/>
    <property type="match status" value="1"/>
</dbReference>
<dbReference type="CDD" id="cd00448">
    <property type="entry name" value="YjgF_YER057c_UK114_family"/>
    <property type="match status" value="1"/>
</dbReference>
<comment type="caution">
    <text evidence="2">The sequence shown here is derived from an EMBL/GenBank/DDBJ whole genome shotgun (WGS) entry which is preliminary data.</text>
</comment>
<dbReference type="InterPro" id="IPR035959">
    <property type="entry name" value="RutC-like_sf"/>
</dbReference>
<dbReference type="InterPro" id="IPR006056">
    <property type="entry name" value="RidA"/>
</dbReference>
<dbReference type="EMBL" id="JAPQKL010000007">
    <property type="protein sequence ID" value="KAJ5121158.1"/>
    <property type="molecule type" value="Genomic_DNA"/>
</dbReference>
<comment type="similarity">
    <text evidence="1">Belongs to the RutC family.</text>
</comment>
<sequence>MSAHMSAITAKDACPPAGPYSQAIRANGQIFVSGQIPADSSANLVEGNIGVLTQACCDNIKAILLAAGSSVDKIVKVNVFLTDMANFAEMNATYEKFFIHKPARSCVAVHQLPKGVPVEIECIALE</sequence>
<dbReference type="GO" id="GO:0005739">
    <property type="term" value="C:mitochondrion"/>
    <property type="evidence" value="ECO:0007669"/>
    <property type="project" value="UniProtKB-ARBA"/>
</dbReference>
<dbReference type="InterPro" id="IPR006175">
    <property type="entry name" value="YjgF/YER057c/UK114"/>
</dbReference>
<dbReference type="GO" id="GO:0005829">
    <property type="term" value="C:cytosol"/>
    <property type="evidence" value="ECO:0007669"/>
    <property type="project" value="TreeGrafter"/>
</dbReference>
<evidence type="ECO:0000313" key="2">
    <source>
        <dbReference type="EMBL" id="KAJ5121158.1"/>
    </source>
</evidence>
<dbReference type="GeneID" id="81409033"/>
<dbReference type="RefSeq" id="XP_056517662.1">
    <property type="nucleotide sequence ID" value="XM_056669863.1"/>
</dbReference>
<gene>
    <name evidence="2" type="ORF">N7515_009119</name>
</gene>
<dbReference type="Proteomes" id="UP001149079">
    <property type="component" value="Unassembled WGS sequence"/>
</dbReference>
<name>A0A9W9GIN2_9EURO</name>
<dbReference type="PANTHER" id="PTHR11803">
    <property type="entry name" value="2-IMINOBUTANOATE/2-IMINOPROPANOATE DEAMINASE RIDA"/>
    <property type="match status" value="1"/>
</dbReference>
<proteinExistence type="inferred from homology"/>
<protein>
    <submittedName>
        <fullName evidence="2">Uncharacterized protein</fullName>
    </submittedName>
</protein>
<keyword evidence="3" id="KW-1185">Reference proteome</keyword>
<organism evidence="2 3">
    <name type="scientific">Penicillium bovifimosum</name>
    <dbReference type="NCBI Taxonomy" id="126998"/>
    <lineage>
        <taxon>Eukaryota</taxon>
        <taxon>Fungi</taxon>
        <taxon>Dikarya</taxon>
        <taxon>Ascomycota</taxon>
        <taxon>Pezizomycotina</taxon>
        <taxon>Eurotiomycetes</taxon>
        <taxon>Eurotiomycetidae</taxon>
        <taxon>Eurotiales</taxon>
        <taxon>Aspergillaceae</taxon>
        <taxon>Penicillium</taxon>
    </lineage>
</organism>
<dbReference type="FunFam" id="3.30.1330.40:FF:000001">
    <property type="entry name" value="L-PSP family endoribonuclease"/>
    <property type="match status" value="1"/>
</dbReference>
<dbReference type="NCBIfam" id="TIGR00004">
    <property type="entry name" value="Rid family detoxifying hydrolase"/>
    <property type="match status" value="1"/>
</dbReference>
<reference evidence="2" key="1">
    <citation type="submission" date="2022-11" db="EMBL/GenBank/DDBJ databases">
        <authorList>
            <person name="Petersen C."/>
        </authorList>
    </citation>
    <scope>NUCLEOTIDE SEQUENCE</scope>
    <source>
        <strain evidence="2">IBT 22155</strain>
    </source>
</reference>
<dbReference type="Gene3D" id="3.30.1330.40">
    <property type="entry name" value="RutC-like"/>
    <property type="match status" value="1"/>
</dbReference>